<gene>
    <name evidence="2" type="ORF">AVDCRST_MAG10-3126</name>
</gene>
<feature type="compositionally biased region" description="Basic and acidic residues" evidence="1">
    <location>
        <begin position="1"/>
        <end position="16"/>
    </location>
</feature>
<dbReference type="AlphaFoldDB" id="A0A6J4J580"/>
<organism evidence="2">
    <name type="scientific">uncultured Acidimicrobiales bacterium</name>
    <dbReference type="NCBI Taxonomy" id="310071"/>
    <lineage>
        <taxon>Bacteria</taxon>
        <taxon>Bacillati</taxon>
        <taxon>Actinomycetota</taxon>
        <taxon>Acidimicrobiia</taxon>
        <taxon>Acidimicrobiales</taxon>
        <taxon>environmental samples</taxon>
    </lineage>
</organism>
<feature type="non-terminal residue" evidence="2">
    <location>
        <position position="64"/>
    </location>
</feature>
<dbReference type="EMBL" id="CADCTB010000192">
    <property type="protein sequence ID" value="CAA9268227.1"/>
    <property type="molecule type" value="Genomic_DNA"/>
</dbReference>
<feature type="non-terminal residue" evidence="2">
    <location>
        <position position="1"/>
    </location>
</feature>
<feature type="compositionally biased region" description="Low complexity" evidence="1">
    <location>
        <begin position="46"/>
        <end position="64"/>
    </location>
</feature>
<reference evidence="2" key="1">
    <citation type="submission" date="2020-02" db="EMBL/GenBank/DDBJ databases">
        <authorList>
            <person name="Meier V. D."/>
        </authorList>
    </citation>
    <scope>NUCLEOTIDE SEQUENCE</scope>
    <source>
        <strain evidence="2">AVDCRST_MAG10</strain>
    </source>
</reference>
<accession>A0A6J4J580</accession>
<evidence type="ECO:0000256" key="1">
    <source>
        <dbReference type="SAM" id="MobiDB-lite"/>
    </source>
</evidence>
<name>A0A6J4J580_9ACTN</name>
<proteinExistence type="predicted"/>
<feature type="region of interest" description="Disordered" evidence="1">
    <location>
        <begin position="1"/>
        <end position="64"/>
    </location>
</feature>
<evidence type="ECO:0000313" key="2">
    <source>
        <dbReference type="EMBL" id="CAA9268227.1"/>
    </source>
</evidence>
<protein>
    <submittedName>
        <fullName evidence="2">Uncharacterized protein</fullName>
    </submittedName>
</protein>
<sequence length="64" mass="6608">AEDAGPDRLRPGDRRLTGLADPRGRGRRSPAPAPDGEAGARRRLPRGAAPGAVGGHPALPQRQV</sequence>